<dbReference type="PANTHER" id="PTHR11849">
    <property type="entry name" value="ETS"/>
    <property type="match status" value="1"/>
</dbReference>
<feature type="domain" description="ETS" evidence="7">
    <location>
        <begin position="360"/>
        <end position="440"/>
    </location>
</feature>
<comment type="similarity">
    <text evidence="2 5">Belongs to the ETS family.</text>
</comment>
<feature type="region of interest" description="Disordered" evidence="6">
    <location>
        <begin position="704"/>
        <end position="732"/>
    </location>
</feature>
<dbReference type="EMBL" id="CAXITT010001387">
    <property type="protein sequence ID" value="CAL1548506.1"/>
    <property type="molecule type" value="Genomic_DNA"/>
</dbReference>
<name>A0AAV2IMY7_LYMST</name>
<sequence>MYTDDIFHLELDQTVPSPGTDFLDMFGQDRTFDVSSPEFSPPLKRINAPAPVSSGLRYDVFRRSINAADTAPCPGDDQLGGLNFNHRSLHMSSVSESRNETNTFNRSCLHSAVSAEDSSPWTPDEDIRRHKSHSFDSIQSQGSFEGFSFSEDEGCGVSLSREEDAAPCSATGDAHQPLSFSYGSSQNDMDGASSFATSMSAFSSPGISPVNSGSGPSYATLAPFGAGTLDDHLKFTGHSGLTQLYSDQSSAPSTSTFKEPPSYSEALASLERGDSPSAMDSDSVSTASSSNLLDDIMECIQLDGTARYPKEKNRKSPSPVLAGIKKEVTSQEFPPQRPKAEGGEKMREMAAFILAGSGQVQLWQFLLELLTESSNDNCIKWLGSKGEFRMVDPEEVARRWGKRKNKPNMNYDKVSRAMRYYYDKMILSKVHGKRYTYKFNFQVIMQAQRHTQAPSDPSQFKELLTILNSMPSAASKPDAFASVPLSPAYEEKPISNVPSNSPRQKAASFRQNSVNREHGADSRVGSSSDSLHASCPDLDVFRPEGGVGASVVNRGTAQHQGPAGNLCLTLSGYSNQTSPNSSQTRVDDIALVEQLRPQEPSPYQGAPSCQQPFQFPHKPSVQKAYFSQLHTSGSTLQRTQSQHTPTASYESNNNNTTSLPVISSLHPGTANGVGGSSVYGNPLCVAGVKRKQWASDSRYSMPVDLYESPSSSSSPGYCTAPARCSSPYQRNRSNSDFLRRKFSSDKRYSLPTELSVSVKFESTNPYSENSPPFSKVGCFTTSPRSDFTDVSQWASREQPQNSFAFQQDVNGQQRQNLTQYHMTTEGRGEFDQNGQLVAPESGSHRLYNFHNLFNESGQPSYHQPSYHQQQQQGCQQFDAMRTQCSLAQFPSTNAQSNT</sequence>
<dbReference type="InterPro" id="IPR036390">
    <property type="entry name" value="WH_DNA-bd_sf"/>
</dbReference>
<feature type="region of interest" description="Disordered" evidence="6">
    <location>
        <begin position="115"/>
        <end position="139"/>
    </location>
</feature>
<dbReference type="InterPro" id="IPR046328">
    <property type="entry name" value="ETS_fam"/>
</dbReference>
<feature type="region of interest" description="Disordered" evidence="6">
    <location>
        <begin position="492"/>
        <end position="537"/>
    </location>
</feature>
<dbReference type="PROSITE" id="PS00345">
    <property type="entry name" value="ETS_DOMAIN_1"/>
    <property type="match status" value="1"/>
</dbReference>
<dbReference type="InterPro" id="IPR000418">
    <property type="entry name" value="Ets_dom"/>
</dbReference>
<comment type="subcellular location">
    <subcellularLocation>
        <location evidence="1 5">Nucleus</location>
    </subcellularLocation>
</comment>
<dbReference type="InterPro" id="IPR036388">
    <property type="entry name" value="WH-like_DNA-bd_sf"/>
</dbReference>
<feature type="compositionally biased region" description="Polar residues" evidence="6">
    <location>
        <begin position="632"/>
        <end position="661"/>
    </location>
</feature>
<comment type="caution">
    <text evidence="8">The sequence shown here is derived from an EMBL/GenBank/DDBJ whole genome shotgun (WGS) entry which is preliminary data.</text>
</comment>
<dbReference type="PROSITE" id="PS50061">
    <property type="entry name" value="ETS_DOMAIN_3"/>
    <property type="match status" value="1"/>
</dbReference>
<keyword evidence="4 5" id="KW-0539">Nucleus</keyword>
<evidence type="ECO:0000256" key="6">
    <source>
        <dbReference type="SAM" id="MobiDB-lite"/>
    </source>
</evidence>
<dbReference type="PRINTS" id="PR00454">
    <property type="entry name" value="ETSDOMAIN"/>
</dbReference>
<protein>
    <recommendedName>
        <fullName evidence="7">ETS domain-containing protein</fullName>
    </recommendedName>
</protein>
<reference evidence="8 9" key="1">
    <citation type="submission" date="2024-04" db="EMBL/GenBank/DDBJ databases">
        <authorList>
            <consortium name="Genoscope - CEA"/>
            <person name="William W."/>
        </authorList>
    </citation>
    <scope>NUCLEOTIDE SEQUENCE [LARGE SCALE GENOMIC DNA]</scope>
</reference>
<feature type="compositionally biased region" description="Polar residues" evidence="6">
    <location>
        <begin position="246"/>
        <end position="257"/>
    </location>
</feature>
<gene>
    <name evidence="8" type="ORF">GSLYS_00021823001</name>
</gene>
<feature type="compositionally biased region" description="Polar residues" evidence="6">
    <location>
        <begin position="496"/>
        <end position="514"/>
    </location>
</feature>
<dbReference type="Proteomes" id="UP001497497">
    <property type="component" value="Unassembled WGS sequence"/>
</dbReference>
<dbReference type="GO" id="GO:0043565">
    <property type="term" value="F:sequence-specific DNA binding"/>
    <property type="evidence" value="ECO:0007669"/>
    <property type="project" value="InterPro"/>
</dbReference>
<evidence type="ECO:0000256" key="2">
    <source>
        <dbReference type="ARBA" id="ARBA00005562"/>
    </source>
</evidence>
<dbReference type="Pfam" id="PF00178">
    <property type="entry name" value="Ets"/>
    <property type="match status" value="1"/>
</dbReference>
<dbReference type="SMART" id="SM00413">
    <property type="entry name" value="ETS"/>
    <property type="match status" value="1"/>
</dbReference>
<proteinExistence type="inferred from homology"/>
<dbReference type="Gene3D" id="1.10.10.10">
    <property type="entry name" value="Winged helix-like DNA-binding domain superfamily/Winged helix DNA-binding domain"/>
    <property type="match status" value="1"/>
</dbReference>
<feature type="region of interest" description="Disordered" evidence="6">
    <location>
        <begin position="246"/>
        <end position="265"/>
    </location>
</feature>
<evidence type="ECO:0000256" key="1">
    <source>
        <dbReference type="ARBA" id="ARBA00004123"/>
    </source>
</evidence>
<evidence type="ECO:0000313" key="9">
    <source>
        <dbReference type="Proteomes" id="UP001497497"/>
    </source>
</evidence>
<feature type="region of interest" description="Disordered" evidence="6">
    <location>
        <begin position="632"/>
        <end position="663"/>
    </location>
</feature>
<dbReference type="GO" id="GO:0005634">
    <property type="term" value="C:nucleus"/>
    <property type="evidence" value="ECO:0007669"/>
    <property type="project" value="UniProtKB-SubCell"/>
</dbReference>
<accession>A0AAV2IMY7</accession>
<organism evidence="8 9">
    <name type="scientific">Lymnaea stagnalis</name>
    <name type="common">Great pond snail</name>
    <name type="synonym">Helix stagnalis</name>
    <dbReference type="NCBI Taxonomy" id="6523"/>
    <lineage>
        <taxon>Eukaryota</taxon>
        <taxon>Metazoa</taxon>
        <taxon>Spiralia</taxon>
        <taxon>Lophotrochozoa</taxon>
        <taxon>Mollusca</taxon>
        <taxon>Gastropoda</taxon>
        <taxon>Heterobranchia</taxon>
        <taxon>Euthyneura</taxon>
        <taxon>Panpulmonata</taxon>
        <taxon>Hygrophila</taxon>
        <taxon>Lymnaeoidea</taxon>
        <taxon>Lymnaeidae</taxon>
        <taxon>Lymnaea</taxon>
    </lineage>
</organism>
<evidence type="ECO:0000256" key="4">
    <source>
        <dbReference type="ARBA" id="ARBA00023242"/>
    </source>
</evidence>
<dbReference type="FunFam" id="1.10.10.10:FF:000039">
    <property type="entry name" value="Friend leukemia integration 1 transcription factor"/>
    <property type="match status" value="1"/>
</dbReference>
<dbReference type="GO" id="GO:0030154">
    <property type="term" value="P:cell differentiation"/>
    <property type="evidence" value="ECO:0007669"/>
    <property type="project" value="TreeGrafter"/>
</dbReference>
<dbReference type="PANTHER" id="PTHR11849:SF304">
    <property type="entry name" value="DNA-BINDING PROTEIN D-ETS-3"/>
    <property type="match status" value="1"/>
</dbReference>
<evidence type="ECO:0000256" key="3">
    <source>
        <dbReference type="ARBA" id="ARBA00023125"/>
    </source>
</evidence>
<keyword evidence="3 5" id="KW-0238">DNA-binding</keyword>
<dbReference type="GO" id="GO:0000981">
    <property type="term" value="F:DNA-binding transcription factor activity, RNA polymerase II-specific"/>
    <property type="evidence" value="ECO:0007669"/>
    <property type="project" value="TreeGrafter"/>
</dbReference>
<keyword evidence="9" id="KW-1185">Reference proteome</keyword>
<dbReference type="AlphaFoldDB" id="A0AAV2IMY7"/>
<evidence type="ECO:0000259" key="7">
    <source>
        <dbReference type="PROSITE" id="PS50061"/>
    </source>
</evidence>
<evidence type="ECO:0000313" key="8">
    <source>
        <dbReference type="EMBL" id="CAL1548506.1"/>
    </source>
</evidence>
<evidence type="ECO:0000256" key="5">
    <source>
        <dbReference type="RuleBase" id="RU004019"/>
    </source>
</evidence>
<dbReference type="SUPFAM" id="SSF46785">
    <property type="entry name" value="Winged helix' DNA-binding domain"/>
    <property type="match status" value="1"/>
</dbReference>